<dbReference type="Pfam" id="PF00483">
    <property type="entry name" value="NTP_transferase"/>
    <property type="match status" value="1"/>
</dbReference>
<keyword evidence="4 8" id="KW-0808">Transferase</keyword>
<protein>
    <recommendedName>
        <fullName evidence="3 8">UTP--glucose-1-phosphate uridylyltransferase</fullName>
        <ecNumber evidence="2 8">2.7.7.9</ecNumber>
    </recommendedName>
    <alternativeName>
        <fullName evidence="8">UDP-glucose pyrophosphorylase</fullName>
    </alternativeName>
</protein>
<evidence type="ECO:0000256" key="7">
    <source>
        <dbReference type="ARBA" id="ARBA00048128"/>
    </source>
</evidence>
<accession>A0ABS3Q2P0</accession>
<evidence type="ECO:0000256" key="1">
    <source>
        <dbReference type="ARBA" id="ARBA00006890"/>
    </source>
</evidence>
<name>A0ABS3Q2P0_9GAMM</name>
<evidence type="ECO:0000313" key="10">
    <source>
        <dbReference type="EMBL" id="MBO1926378.1"/>
    </source>
</evidence>
<evidence type="ECO:0000313" key="11">
    <source>
        <dbReference type="Proteomes" id="UP000664835"/>
    </source>
</evidence>
<dbReference type="SUPFAM" id="SSF53448">
    <property type="entry name" value="Nucleotide-diphospho-sugar transferases"/>
    <property type="match status" value="1"/>
</dbReference>
<dbReference type="PANTHER" id="PTHR43197">
    <property type="entry name" value="UTP--GLUCOSE-1-PHOSPHATE URIDYLYLTRANSFERASE"/>
    <property type="match status" value="1"/>
</dbReference>
<dbReference type="InterPro" id="IPR005771">
    <property type="entry name" value="GalU_uridylyltTrfase_bac/arc"/>
</dbReference>
<evidence type="ECO:0000256" key="6">
    <source>
        <dbReference type="ARBA" id="ARBA00037294"/>
    </source>
</evidence>
<sequence>MKKVVIPVAGLGTRFLPATKAIPKEMITLVDQPLIQYVVCEAICAGFTDIILVTHSSKNAIENHFDHNFELMTTLEKKNKKALIEVVDNILPSDANIISIRQPEALGLGHAILCAEPIIGDDDFAVILPDVILGNDTCDLSKMVQAFQTSRKSQIMVEPVAAEEVHKYGIVDCQGVEFSAGESVNMVGMVEKPKNEDAPSNLSITGRYVLDNRILGILHTTPKGAGGEVQLTDAIATLMKEKGAQAYQLESTSYDCGDKLGYLKATVEFAMKHPELGSDFKEWLATEIK</sequence>
<dbReference type="InterPro" id="IPR005835">
    <property type="entry name" value="NTP_transferase_dom"/>
</dbReference>
<dbReference type="Gene3D" id="3.90.550.10">
    <property type="entry name" value="Spore Coat Polysaccharide Biosynthesis Protein SpsA, Chain A"/>
    <property type="match status" value="1"/>
</dbReference>
<comment type="similarity">
    <text evidence="1 8">Belongs to the UDPGP type 2 family.</text>
</comment>
<keyword evidence="11" id="KW-1185">Reference proteome</keyword>
<evidence type="ECO:0000256" key="2">
    <source>
        <dbReference type="ARBA" id="ARBA00012415"/>
    </source>
</evidence>
<comment type="caution">
    <text evidence="10">The sequence shown here is derived from an EMBL/GenBank/DDBJ whole genome shotgun (WGS) entry which is preliminary data.</text>
</comment>
<dbReference type="GO" id="GO:0003983">
    <property type="term" value="F:UTP:glucose-1-phosphate uridylyltransferase activity"/>
    <property type="evidence" value="ECO:0007669"/>
    <property type="project" value="UniProtKB-EC"/>
</dbReference>
<dbReference type="RefSeq" id="WP_208147233.1">
    <property type="nucleotide sequence ID" value="NZ_JAGETV010000002.1"/>
</dbReference>
<comment type="function">
    <text evidence="6">May play a role in stationary phase survival.</text>
</comment>
<dbReference type="InterPro" id="IPR029044">
    <property type="entry name" value="Nucleotide-diphossugar_trans"/>
</dbReference>
<keyword evidence="5 8" id="KW-0548">Nucleotidyltransferase</keyword>
<evidence type="ECO:0000256" key="4">
    <source>
        <dbReference type="ARBA" id="ARBA00022679"/>
    </source>
</evidence>
<organism evidence="10 11">
    <name type="scientific">Thiomicrorhabdus marina</name>
    <dbReference type="NCBI Taxonomy" id="2818442"/>
    <lineage>
        <taxon>Bacteria</taxon>
        <taxon>Pseudomonadati</taxon>
        <taxon>Pseudomonadota</taxon>
        <taxon>Gammaproteobacteria</taxon>
        <taxon>Thiotrichales</taxon>
        <taxon>Piscirickettsiaceae</taxon>
        <taxon>Thiomicrorhabdus</taxon>
    </lineage>
</organism>
<feature type="domain" description="Nucleotidyl transferase" evidence="9">
    <location>
        <begin position="4"/>
        <end position="267"/>
    </location>
</feature>
<comment type="catalytic activity">
    <reaction evidence="7 8">
        <text>alpha-D-glucose 1-phosphate + UTP + H(+) = UDP-alpha-D-glucose + diphosphate</text>
        <dbReference type="Rhea" id="RHEA:19889"/>
        <dbReference type="ChEBI" id="CHEBI:15378"/>
        <dbReference type="ChEBI" id="CHEBI:33019"/>
        <dbReference type="ChEBI" id="CHEBI:46398"/>
        <dbReference type="ChEBI" id="CHEBI:58601"/>
        <dbReference type="ChEBI" id="CHEBI:58885"/>
        <dbReference type="EC" id="2.7.7.9"/>
    </reaction>
</comment>
<gene>
    <name evidence="10" type="primary">galU</name>
    <name evidence="10" type="ORF">J3998_02230</name>
</gene>
<evidence type="ECO:0000256" key="3">
    <source>
        <dbReference type="ARBA" id="ARBA00019048"/>
    </source>
</evidence>
<evidence type="ECO:0000256" key="8">
    <source>
        <dbReference type="RuleBase" id="RU361259"/>
    </source>
</evidence>
<dbReference type="EMBL" id="JAGETV010000002">
    <property type="protein sequence ID" value="MBO1926378.1"/>
    <property type="molecule type" value="Genomic_DNA"/>
</dbReference>
<dbReference type="CDD" id="cd02541">
    <property type="entry name" value="UGPase_prokaryotic"/>
    <property type="match status" value="1"/>
</dbReference>
<reference evidence="10 11" key="1">
    <citation type="submission" date="2021-03" db="EMBL/GenBank/DDBJ databases">
        <title>Thiomicrorhabdus sp.nov.,novel sulfur-oxidizing bacteria isolated from coastal sediment.</title>
        <authorList>
            <person name="Liu X."/>
        </authorList>
    </citation>
    <scope>NUCLEOTIDE SEQUENCE [LARGE SCALE GENOMIC DNA]</scope>
    <source>
        <strain evidence="10 11">6S2-11</strain>
    </source>
</reference>
<evidence type="ECO:0000259" key="9">
    <source>
        <dbReference type="Pfam" id="PF00483"/>
    </source>
</evidence>
<dbReference type="Proteomes" id="UP000664835">
    <property type="component" value="Unassembled WGS sequence"/>
</dbReference>
<dbReference type="EC" id="2.7.7.9" evidence="2 8"/>
<proteinExistence type="inferred from homology"/>
<evidence type="ECO:0000256" key="5">
    <source>
        <dbReference type="ARBA" id="ARBA00022695"/>
    </source>
</evidence>
<dbReference type="PANTHER" id="PTHR43197:SF1">
    <property type="entry name" value="UTP--GLUCOSE-1-PHOSPHATE URIDYLYLTRANSFERASE"/>
    <property type="match status" value="1"/>
</dbReference>
<dbReference type="NCBIfam" id="TIGR01099">
    <property type="entry name" value="galU"/>
    <property type="match status" value="1"/>
</dbReference>